<dbReference type="AlphaFoldDB" id="A0AA37MXI6"/>
<evidence type="ECO:0000313" key="5">
    <source>
        <dbReference type="Proteomes" id="UP001055185"/>
    </source>
</evidence>
<keyword evidence="5" id="KW-1185">Reference proteome</keyword>
<dbReference type="InterPro" id="IPR023370">
    <property type="entry name" value="TrmO-like_N"/>
</dbReference>
<dbReference type="RefSeq" id="WP_238315818.1">
    <property type="nucleotide sequence ID" value="NZ_BQKV01000014.1"/>
</dbReference>
<dbReference type="PANTHER" id="PTHR12818">
    <property type="entry name" value="TRNA (ADENINE(37)-N6)-METHYLTRANSFERASE"/>
    <property type="match status" value="1"/>
</dbReference>
<organism evidence="4 5">
    <name type="scientific">Faecalibacterium gallinarum</name>
    <dbReference type="NCBI Taxonomy" id="2903556"/>
    <lineage>
        <taxon>Bacteria</taxon>
        <taxon>Bacillati</taxon>
        <taxon>Bacillota</taxon>
        <taxon>Clostridia</taxon>
        <taxon>Eubacteriales</taxon>
        <taxon>Oscillospiraceae</taxon>
        <taxon>Faecalibacterium</taxon>
    </lineage>
</organism>
<dbReference type="PANTHER" id="PTHR12818:SF0">
    <property type="entry name" value="TRNA (ADENINE(37)-N6)-METHYLTRANSFERASE"/>
    <property type="match status" value="1"/>
</dbReference>
<comment type="similarity">
    <text evidence="2">Belongs to the tRNA methyltransferase O family.</text>
</comment>
<accession>A0AA37MXI6</accession>
<comment type="caution">
    <text evidence="4">The sequence shown here is derived from an EMBL/GenBank/DDBJ whole genome shotgun (WGS) entry which is preliminary data.</text>
</comment>
<dbReference type="SUPFAM" id="SSF118196">
    <property type="entry name" value="YaeB-like"/>
    <property type="match status" value="1"/>
</dbReference>
<dbReference type="Gene3D" id="3.30.2310.10">
    <property type="entry name" value="YaeB-like"/>
    <property type="match status" value="1"/>
</dbReference>
<evidence type="ECO:0000313" key="4">
    <source>
        <dbReference type="EMBL" id="GJN63677.1"/>
    </source>
</evidence>
<evidence type="ECO:0000256" key="1">
    <source>
        <dbReference type="ARBA" id="ARBA00022691"/>
    </source>
</evidence>
<evidence type="ECO:0000259" key="3">
    <source>
        <dbReference type="PROSITE" id="PS51668"/>
    </source>
</evidence>
<dbReference type="Pfam" id="PF01980">
    <property type="entry name" value="TrmO_N"/>
    <property type="match status" value="1"/>
</dbReference>
<dbReference type="PROSITE" id="PS01318">
    <property type="entry name" value="TSAA_1"/>
    <property type="match status" value="1"/>
</dbReference>
<proteinExistence type="inferred from homology"/>
<dbReference type="InterPro" id="IPR036414">
    <property type="entry name" value="YaeB_N_sf"/>
</dbReference>
<dbReference type="InterPro" id="IPR040372">
    <property type="entry name" value="YaeB-like"/>
</dbReference>
<dbReference type="CDD" id="cd09281">
    <property type="entry name" value="UPF0066"/>
    <property type="match status" value="1"/>
</dbReference>
<dbReference type="InterPro" id="IPR041369">
    <property type="entry name" value="TrmO_C"/>
</dbReference>
<dbReference type="PROSITE" id="PS51668">
    <property type="entry name" value="TSAA_2"/>
    <property type="match status" value="1"/>
</dbReference>
<gene>
    <name evidence="4" type="ORF">JCM17207_03020</name>
</gene>
<dbReference type="InterPro" id="IPR036413">
    <property type="entry name" value="YaeB-like_sf"/>
</dbReference>
<dbReference type="Proteomes" id="UP001055185">
    <property type="component" value="Unassembled WGS sequence"/>
</dbReference>
<dbReference type="Pfam" id="PF18389">
    <property type="entry name" value="TrmO_C"/>
    <property type="match status" value="1"/>
</dbReference>
<reference evidence="4" key="1">
    <citation type="journal article" date="2022" name="Int. J. Syst. Evol. Microbiol.">
        <title>Genome-based, phenotypic and chemotaxonomic classification of Faecalibacterium strains: proposal of three novel species Faecalibacterium duncaniae sp. nov., Faecalibacterium hattorii sp. nov. and Faecalibacterium gallinarum sp. nov. .</title>
        <authorList>
            <person name="Sakamoto M."/>
            <person name="Sakurai N."/>
            <person name="Tanno H."/>
            <person name="Iino T."/>
            <person name="Ohkuma M."/>
            <person name="Endo A."/>
        </authorList>
    </citation>
    <scope>NUCLEOTIDE SEQUENCE</scope>
    <source>
        <strain evidence="4">JCM 17207</strain>
    </source>
</reference>
<name>A0AA37MXI6_9FIRM</name>
<dbReference type="NCBIfam" id="TIGR00104">
    <property type="entry name" value="tRNA_TsaA"/>
    <property type="match status" value="1"/>
</dbReference>
<dbReference type="EMBL" id="BQKV01000014">
    <property type="protein sequence ID" value="GJN63677.1"/>
    <property type="molecule type" value="Genomic_DNA"/>
</dbReference>
<feature type="domain" description="TsaA-like" evidence="3">
    <location>
        <begin position="11"/>
        <end position="153"/>
    </location>
</feature>
<protein>
    <submittedName>
        <fullName evidence="4">tRNA (N6-threonylcarbamoyladenosine(37)-N6)-methyltransferase TrmO</fullName>
    </submittedName>
</protein>
<dbReference type="InterPro" id="IPR023368">
    <property type="entry name" value="UPF0066_cons_site"/>
</dbReference>
<keyword evidence="1" id="KW-0949">S-adenosyl-L-methionine</keyword>
<dbReference type="Gene3D" id="2.40.30.70">
    <property type="entry name" value="YaeB-like"/>
    <property type="match status" value="1"/>
</dbReference>
<sequence length="236" mass="26849">MDEKEMQNPPLKVIAHIHTPFPTKFGIPRQSGLVEGLRAEIVFEPEYRVPEAVRGLEEFSHVWLIWQFSRAVRDSWSPTVRPPRLGGNTRVGVFATRSPFRPNPLGLSCVKLERIELDPARGPVLHVLGADLMDGTPLYDIKPYLPYVDAHPEAAEGFTAQTQSHRLEVLCDPDLWALVPPEQQEALRGVLENDPRPSYQHDPERVYGMEFNDLEIRFVVDGDQLTVREICPAQER</sequence>
<evidence type="ECO:0000256" key="2">
    <source>
        <dbReference type="ARBA" id="ARBA00033753"/>
    </source>
</evidence>